<dbReference type="SUPFAM" id="SSF47413">
    <property type="entry name" value="lambda repressor-like DNA-binding domains"/>
    <property type="match status" value="1"/>
</dbReference>
<name>A0A1B2I681_9BACT</name>
<reference evidence="3" key="1">
    <citation type="submission" date="2016-08" db="EMBL/GenBank/DDBJ databases">
        <title>Complete genome of Cloacibacillus porcorum.</title>
        <authorList>
            <person name="Looft T."/>
            <person name="Bayles D.O."/>
            <person name="Alt D.P."/>
        </authorList>
    </citation>
    <scope>NUCLEOTIDE SEQUENCE [LARGE SCALE GENOMIC DNA]</scope>
    <source>
        <strain evidence="3">CL-84</strain>
    </source>
</reference>
<proteinExistence type="predicted"/>
<dbReference type="CDD" id="cd00093">
    <property type="entry name" value="HTH_XRE"/>
    <property type="match status" value="1"/>
</dbReference>
<dbReference type="OrthoDB" id="965653at2"/>
<evidence type="ECO:0000256" key="1">
    <source>
        <dbReference type="ARBA" id="ARBA00023125"/>
    </source>
</evidence>
<feature type="domain" description="HTH cro/C1-type" evidence="2">
    <location>
        <begin position="7"/>
        <end position="61"/>
    </location>
</feature>
<dbReference type="PANTHER" id="PTHR46797:SF1">
    <property type="entry name" value="METHYLPHOSPHONATE SYNTHASE"/>
    <property type="match status" value="1"/>
</dbReference>
<dbReference type="RefSeq" id="WP_066745849.1">
    <property type="nucleotide sequence ID" value="NZ_CP016757.1"/>
</dbReference>
<dbReference type="AlphaFoldDB" id="A0A1B2I681"/>
<dbReference type="InterPro" id="IPR010982">
    <property type="entry name" value="Lambda_DNA-bd_dom_sf"/>
</dbReference>
<keyword evidence="1" id="KW-0238">DNA-binding</keyword>
<dbReference type="Proteomes" id="UP000093044">
    <property type="component" value="Chromosome"/>
</dbReference>
<dbReference type="InterPro" id="IPR050807">
    <property type="entry name" value="TransReg_Diox_bact_type"/>
</dbReference>
<dbReference type="Gene3D" id="1.10.260.40">
    <property type="entry name" value="lambda repressor-like DNA-binding domains"/>
    <property type="match status" value="1"/>
</dbReference>
<keyword evidence="4" id="KW-1185">Reference proteome</keyword>
<accession>A0A1B2I681</accession>
<dbReference type="KEGG" id="cpor:BED41_10625"/>
<dbReference type="Pfam" id="PF01381">
    <property type="entry name" value="HTH_3"/>
    <property type="match status" value="1"/>
</dbReference>
<gene>
    <name evidence="3" type="ORF">BED41_10625</name>
</gene>
<dbReference type="GO" id="GO:0003677">
    <property type="term" value="F:DNA binding"/>
    <property type="evidence" value="ECO:0007669"/>
    <property type="project" value="UniProtKB-KW"/>
</dbReference>
<dbReference type="GeneID" id="83058301"/>
<dbReference type="PANTHER" id="PTHR46797">
    <property type="entry name" value="HTH-TYPE TRANSCRIPTIONAL REGULATOR"/>
    <property type="match status" value="1"/>
</dbReference>
<protein>
    <recommendedName>
        <fullName evidence="2">HTH cro/C1-type domain-containing protein</fullName>
    </recommendedName>
</protein>
<evidence type="ECO:0000313" key="3">
    <source>
        <dbReference type="EMBL" id="ANZ45482.1"/>
    </source>
</evidence>
<dbReference type="SMART" id="SM00530">
    <property type="entry name" value="HTH_XRE"/>
    <property type="match status" value="1"/>
</dbReference>
<evidence type="ECO:0000259" key="2">
    <source>
        <dbReference type="PROSITE" id="PS50943"/>
    </source>
</evidence>
<dbReference type="InterPro" id="IPR001387">
    <property type="entry name" value="Cro/C1-type_HTH"/>
</dbReference>
<dbReference type="PROSITE" id="PS50943">
    <property type="entry name" value="HTH_CROC1"/>
    <property type="match status" value="1"/>
</dbReference>
<organism evidence="3 4">
    <name type="scientific">Cloacibacillus porcorum</name>
    <dbReference type="NCBI Taxonomy" id="1197717"/>
    <lineage>
        <taxon>Bacteria</taxon>
        <taxon>Thermotogati</taxon>
        <taxon>Synergistota</taxon>
        <taxon>Synergistia</taxon>
        <taxon>Synergistales</taxon>
        <taxon>Synergistaceae</taxon>
        <taxon>Cloacibacillus</taxon>
    </lineage>
</organism>
<sequence>MINTERLKELRFKRKMTQIELAAAAGLSQAHYCQIENGKDSPSIKRLALIAKALGCSVKDLVLDTEEEVYA</sequence>
<dbReference type="STRING" id="1197717.BED41_10625"/>
<dbReference type="GO" id="GO:0003700">
    <property type="term" value="F:DNA-binding transcription factor activity"/>
    <property type="evidence" value="ECO:0007669"/>
    <property type="project" value="TreeGrafter"/>
</dbReference>
<dbReference type="EMBL" id="CP016757">
    <property type="protein sequence ID" value="ANZ45482.1"/>
    <property type="molecule type" value="Genomic_DNA"/>
</dbReference>
<dbReference type="GO" id="GO:0005829">
    <property type="term" value="C:cytosol"/>
    <property type="evidence" value="ECO:0007669"/>
    <property type="project" value="TreeGrafter"/>
</dbReference>
<evidence type="ECO:0000313" key="4">
    <source>
        <dbReference type="Proteomes" id="UP000093044"/>
    </source>
</evidence>